<accession>A0A8S5LUX3</accession>
<sequence>MSYRDIFNGIARKQLLKQPQFPNKNLGVEADEFKDGVPLMVYANIAKQSTKYAADSQTAIEKVTPDLQGGTGITGENEPDYYFGDVLA</sequence>
<reference evidence="1" key="1">
    <citation type="journal article" date="2021" name="Proc. Natl. Acad. Sci. U.S.A.">
        <title>A Catalog of Tens of Thousands of Viruses from Human Metagenomes Reveals Hidden Associations with Chronic Diseases.</title>
        <authorList>
            <person name="Tisza M.J."/>
            <person name="Buck C.B."/>
        </authorList>
    </citation>
    <scope>NUCLEOTIDE SEQUENCE</scope>
    <source>
        <strain evidence="1">Cthzn51</strain>
    </source>
</reference>
<name>A0A8S5LUX3_9VIRU</name>
<proteinExistence type="predicted"/>
<dbReference type="EMBL" id="BK014741">
    <property type="protein sequence ID" value="DAD73655.1"/>
    <property type="molecule type" value="Genomic_DNA"/>
</dbReference>
<evidence type="ECO:0000313" key="1">
    <source>
        <dbReference type="EMBL" id="DAD73655.1"/>
    </source>
</evidence>
<organism evidence="1">
    <name type="scientific">Tectiviridae sp. cthzn51</name>
    <dbReference type="NCBI Taxonomy" id="2826821"/>
    <lineage>
        <taxon>Viruses</taxon>
        <taxon>Varidnaviria</taxon>
        <taxon>Bamfordvirae</taxon>
        <taxon>Preplasmiviricota</taxon>
        <taxon>Prepoliviricotina</taxon>
        <taxon>Tectiliviricetes</taxon>
        <taxon>Kalamavirales</taxon>
        <taxon>Tectiviridae</taxon>
    </lineage>
</organism>
<protein>
    <submittedName>
        <fullName evidence="1">Uncharacterized protein</fullName>
    </submittedName>
</protein>